<evidence type="ECO:0000259" key="11">
    <source>
        <dbReference type="PROSITE" id="PS50192"/>
    </source>
</evidence>
<evidence type="ECO:0000256" key="2">
    <source>
        <dbReference type="ARBA" id="ARBA00009063"/>
    </source>
</evidence>
<dbReference type="AlphaFoldDB" id="B9WJY6"/>
<evidence type="ECO:0000256" key="1">
    <source>
        <dbReference type="ARBA" id="ARBA00004211"/>
    </source>
</evidence>
<evidence type="ECO:0000256" key="9">
    <source>
        <dbReference type="SAM" id="Coils"/>
    </source>
</evidence>
<dbReference type="GO" id="GO:0031201">
    <property type="term" value="C:SNARE complex"/>
    <property type="evidence" value="ECO:0007669"/>
    <property type="project" value="TreeGrafter"/>
</dbReference>
<sequence length="314" mass="36478">MTDLTPLFRQCVDIVQSEYQAGSTTSVGPAYLLDDTFIKECKDFFHVLTNLNQFINETKSNYLAINDDTKVAGSLSIDDKNKIDEEFNYKVQQMYKRLNLLETYETKRQSLLPQPKSSGWFSFLDEPNDQDLYFETLSNHRMQVLRFLMETLNHVNKRFESIQQKRLARERQLNLLNFQNFDDGEDLNDDTLPTLDQIQQVPELQLSQQQLQQLETENQEFLNMKTSQLKQVEKVQQSILDIVNIQNELAFKLQDQGTQIESLLDSHADVETEVQMGNRTLSQAKKKNKRGANMLVMLCIVLGVLLVLVDYVSF</sequence>
<protein>
    <submittedName>
        <fullName evidence="13">ER membrane fusion/vesicular trafficking t-SNARE integral membrane protein, putative</fullName>
    </submittedName>
</protein>
<dbReference type="InterPro" id="IPR010989">
    <property type="entry name" value="SNARE"/>
</dbReference>
<dbReference type="CGD" id="CAL0000168349">
    <property type="gene designation" value="Cd36_73930"/>
</dbReference>
<dbReference type="EMBL" id="FM992694">
    <property type="protein sequence ID" value="CAX40944.1"/>
    <property type="molecule type" value="Genomic_DNA"/>
</dbReference>
<reference evidence="13 14" key="1">
    <citation type="journal article" date="2009" name="Genome Res.">
        <title>Comparative genomics of the fungal pathogens Candida dubliniensis and Candida albicans.</title>
        <authorList>
            <person name="Jackson A.P."/>
            <person name="Gamble J.A."/>
            <person name="Yeomans T."/>
            <person name="Moran G.P."/>
            <person name="Saunders D."/>
            <person name="Harris D."/>
            <person name="Aslett M."/>
            <person name="Barrell J.F."/>
            <person name="Butler G."/>
            <person name="Citiulo F."/>
            <person name="Coleman D.C."/>
            <person name="de Groot P.W.J."/>
            <person name="Goodwin T.J."/>
            <person name="Quail M.A."/>
            <person name="McQuillan J."/>
            <person name="Munro C.A."/>
            <person name="Pain A."/>
            <person name="Poulter R.T."/>
            <person name="Rajandream M.A."/>
            <person name="Renauld H."/>
            <person name="Spiering M.J."/>
            <person name="Tivey A."/>
            <person name="Gow N.A.R."/>
            <person name="Barrell B."/>
            <person name="Sullivan D.J."/>
            <person name="Berriman M."/>
        </authorList>
    </citation>
    <scope>NUCLEOTIDE SEQUENCE [LARGE SCALE GENOMIC DNA]</scope>
    <source>
        <strain evidence="14">CD36 / ATCC MYA-646 / CBS 7987 / NCPF 3949 / NRRL Y-17841</strain>
    </source>
</reference>
<evidence type="ECO:0000256" key="10">
    <source>
        <dbReference type="SAM" id="Phobius"/>
    </source>
</evidence>
<keyword evidence="8 10" id="KW-0472">Membrane</keyword>
<keyword evidence="4 10" id="KW-0812">Transmembrane</keyword>
<dbReference type="FunFam" id="1.20.5.110:FF:000082">
    <property type="entry name" value="t-SNARE (ER)"/>
    <property type="match status" value="1"/>
</dbReference>
<dbReference type="GeneID" id="8049082"/>
<dbReference type="SUPFAM" id="SSF47661">
    <property type="entry name" value="t-snare proteins"/>
    <property type="match status" value="1"/>
</dbReference>
<keyword evidence="6 10" id="KW-1133">Transmembrane helix</keyword>
<dbReference type="GO" id="GO:0015031">
    <property type="term" value="P:protein transport"/>
    <property type="evidence" value="ECO:0007669"/>
    <property type="project" value="UniProtKB-KW"/>
</dbReference>
<feature type="coiled-coil region" evidence="9">
    <location>
        <begin position="204"/>
        <end position="231"/>
    </location>
</feature>
<evidence type="ECO:0000256" key="8">
    <source>
        <dbReference type="ARBA" id="ARBA00023136"/>
    </source>
</evidence>
<evidence type="ECO:0000256" key="3">
    <source>
        <dbReference type="ARBA" id="ARBA00022448"/>
    </source>
</evidence>
<evidence type="ECO:0000256" key="5">
    <source>
        <dbReference type="ARBA" id="ARBA00022927"/>
    </source>
</evidence>
<dbReference type="CDD" id="cd15850">
    <property type="entry name" value="SNARE_syntaxin18"/>
    <property type="match status" value="1"/>
</dbReference>
<dbReference type="PANTHER" id="PTHR15959">
    <property type="entry name" value="SYNTAXIN-18"/>
    <property type="match status" value="1"/>
</dbReference>
<keyword evidence="14" id="KW-1185">Reference proteome</keyword>
<comment type="subcellular location">
    <subcellularLocation>
        <location evidence="1">Membrane</location>
        <topology evidence="1">Single-pass type IV membrane protein</topology>
    </subcellularLocation>
</comment>
<feature type="domain" description="T-SNARE coiled-coil homology" evidence="11">
    <location>
        <begin position="222"/>
        <end position="284"/>
    </location>
</feature>
<evidence type="ECO:0000313" key="14">
    <source>
        <dbReference type="Proteomes" id="UP000002605"/>
    </source>
</evidence>
<keyword evidence="7 9" id="KW-0175">Coiled coil</keyword>
<dbReference type="InterPro" id="IPR000727">
    <property type="entry name" value="T_SNARE_dom"/>
</dbReference>
<evidence type="ECO:0000256" key="4">
    <source>
        <dbReference type="ARBA" id="ARBA00022692"/>
    </source>
</evidence>
<dbReference type="Gene3D" id="1.20.5.110">
    <property type="match status" value="1"/>
</dbReference>
<dbReference type="GO" id="GO:0005783">
    <property type="term" value="C:endoplasmic reticulum"/>
    <property type="evidence" value="ECO:0007669"/>
    <property type="project" value="TreeGrafter"/>
</dbReference>
<dbReference type="Proteomes" id="UP000002605">
    <property type="component" value="Chromosome 7"/>
</dbReference>
<dbReference type="eggNOG" id="KOG3894">
    <property type="taxonomic scope" value="Eukaryota"/>
</dbReference>
<dbReference type="GO" id="GO:0006890">
    <property type="term" value="P:retrograde vesicle-mediated transport, Golgi to endoplasmic reticulum"/>
    <property type="evidence" value="ECO:0007669"/>
    <property type="project" value="TreeGrafter"/>
</dbReference>
<organism evidence="13 14">
    <name type="scientific">Candida dubliniensis (strain CD36 / ATCC MYA-646 / CBS 7987 / NCPF 3949 / NRRL Y-17841)</name>
    <name type="common">Yeast</name>
    <dbReference type="NCBI Taxonomy" id="573826"/>
    <lineage>
        <taxon>Eukaryota</taxon>
        <taxon>Fungi</taxon>
        <taxon>Dikarya</taxon>
        <taxon>Ascomycota</taxon>
        <taxon>Saccharomycotina</taxon>
        <taxon>Pichiomycetes</taxon>
        <taxon>Debaryomycetaceae</taxon>
        <taxon>Candida/Lodderomyces clade</taxon>
        <taxon>Candida</taxon>
    </lineage>
</organism>
<evidence type="ECO:0000313" key="12">
    <source>
        <dbReference type="CGD" id="CAL0000168349"/>
    </source>
</evidence>
<keyword evidence="5" id="KW-0653">Protein transport</keyword>
<dbReference type="PANTHER" id="PTHR15959:SF0">
    <property type="entry name" value="SYNTAXIN-18"/>
    <property type="match status" value="1"/>
</dbReference>
<comment type="similarity">
    <text evidence="2">Belongs to the syntaxin family.</text>
</comment>
<evidence type="ECO:0000256" key="7">
    <source>
        <dbReference type="ARBA" id="ARBA00023054"/>
    </source>
</evidence>
<dbReference type="VEuPathDB" id="FungiDB:CD36_73930"/>
<keyword evidence="3" id="KW-0813">Transport</keyword>
<feature type="transmembrane region" description="Helical" evidence="10">
    <location>
        <begin position="292"/>
        <end position="312"/>
    </location>
</feature>
<dbReference type="RefSeq" id="XP_002421600.1">
    <property type="nucleotide sequence ID" value="XM_002421555.1"/>
</dbReference>
<dbReference type="Pfam" id="PF10496">
    <property type="entry name" value="Syntaxin-18_N"/>
    <property type="match status" value="1"/>
</dbReference>
<dbReference type="InterPro" id="IPR019529">
    <property type="entry name" value="Syntaxin-18_N"/>
</dbReference>
<gene>
    <name evidence="12" type="ordered locus">Cd36_73930</name>
    <name evidence="13" type="ORF">CD36_73930</name>
</gene>
<dbReference type="OrthoDB" id="342981at2759"/>
<name>B9WJY6_CANDC</name>
<evidence type="ECO:0000313" key="13">
    <source>
        <dbReference type="EMBL" id="CAX40944.1"/>
    </source>
</evidence>
<evidence type="ECO:0000256" key="6">
    <source>
        <dbReference type="ARBA" id="ARBA00022989"/>
    </source>
</evidence>
<dbReference type="HOGENOM" id="CLU_069210_0_0_1"/>
<dbReference type="PROSITE" id="PS50192">
    <property type="entry name" value="T_SNARE"/>
    <property type="match status" value="1"/>
</dbReference>
<proteinExistence type="inferred from homology"/>
<accession>B9WJY6</accession>
<dbReference type="KEGG" id="cdu:CD36_73930"/>